<protein>
    <submittedName>
        <fullName evidence="1">Uncharacterized protein</fullName>
    </submittedName>
</protein>
<dbReference type="EMBL" id="BAABHA010000015">
    <property type="protein sequence ID" value="GAA4393596.1"/>
    <property type="molecule type" value="Genomic_DNA"/>
</dbReference>
<reference evidence="2" key="1">
    <citation type="journal article" date="2019" name="Int. J. Syst. Evol. Microbiol.">
        <title>The Global Catalogue of Microorganisms (GCM) 10K type strain sequencing project: providing services to taxonomists for standard genome sequencing and annotation.</title>
        <authorList>
            <consortium name="The Broad Institute Genomics Platform"/>
            <consortium name="The Broad Institute Genome Sequencing Center for Infectious Disease"/>
            <person name="Wu L."/>
            <person name="Ma J."/>
        </authorList>
    </citation>
    <scope>NUCLEOTIDE SEQUENCE [LARGE SCALE GENOMIC DNA]</scope>
    <source>
        <strain evidence="2">JCM 17924</strain>
    </source>
</reference>
<comment type="caution">
    <text evidence="1">The sequence shown here is derived from an EMBL/GenBank/DDBJ whole genome shotgun (WGS) entry which is preliminary data.</text>
</comment>
<organism evidence="1 2">
    <name type="scientific">Hymenobacter koreensis</name>
    <dbReference type="NCBI Taxonomy" id="1084523"/>
    <lineage>
        <taxon>Bacteria</taxon>
        <taxon>Pseudomonadati</taxon>
        <taxon>Bacteroidota</taxon>
        <taxon>Cytophagia</taxon>
        <taxon>Cytophagales</taxon>
        <taxon>Hymenobacteraceae</taxon>
        <taxon>Hymenobacter</taxon>
    </lineage>
</organism>
<accession>A0ABP8JP38</accession>
<evidence type="ECO:0000313" key="1">
    <source>
        <dbReference type="EMBL" id="GAA4393596.1"/>
    </source>
</evidence>
<evidence type="ECO:0000313" key="2">
    <source>
        <dbReference type="Proteomes" id="UP001500454"/>
    </source>
</evidence>
<proteinExistence type="predicted"/>
<gene>
    <name evidence="1" type="ORF">GCM10023186_45300</name>
</gene>
<sequence length="138" mass="14785">MLTINTPGGVVEAYDSLHTVPAHRYTAFNVRSLDHSAVGSDMHAATEHLGRLKLFLEGGELEASRTAFNNYLLCLNLEANTGTLLLATVVKSINGVDVAVPPDNDYTGIAAQLHAAGITQAQVEEACAHVRGKFQRRS</sequence>
<keyword evidence="2" id="KW-1185">Reference proteome</keyword>
<dbReference type="Proteomes" id="UP001500454">
    <property type="component" value="Unassembled WGS sequence"/>
</dbReference>
<name>A0ABP8JP38_9BACT</name>